<dbReference type="InterPro" id="IPR041588">
    <property type="entry name" value="Integrase_H2C2"/>
</dbReference>
<dbReference type="PANTHER" id="PTHR37984">
    <property type="entry name" value="PROTEIN CBG26694"/>
    <property type="match status" value="1"/>
</dbReference>
<dbReference type="InterPro" id="IPR001584">
    <property type="entry name" value="Integrase_cat-core"/>
</dbReference>
<accession>A0A9Q3EEQ0</accession>
<reference evidence="3" key="1">
    <citation type="submission" date="2021-03" db="EMBL/GenBank/DDBJ databases">
        <title>Draft genome sequence of rust myrtle Austropuccinia psidii MF-1, a brazilian biotype.</title>
        <authorList>
            <person name="Quecine M.C."/>
            <person name="Pachon D.M.R."/>
            <person name="Bonatelli M.L."/>
            <person name="Correr F.H."/>
            <person name="Franceschini L.M."/>
            <person name="Leite T.F."/>
            <person name="Margarido G.R.A."/>
            <person name="Almeida C.A."/>
            <person name="Ferrarezi J.A."/>
            <person name="Labate C.A."/>
        </authorList>
    </citation>
    <scope>NUCLEOTIDE SEQUENCE</scope>
    <source>
        <strain evidence="3">MF-1</strain>
    </source>
</reference>
<dbReference type="InterPro" id="IPR036397">
    <property type="entry name" value="RNaseH_sf"/>
</dbReference>
<dbReference type="InterPro" id="IPR050951">
    <property type="entry name" value="Retrovirus_Pol_polyprotein"/>
</dbReference>
<dbReference type="PANTHER" id="PTHR37984:SF5">
    <property type="entry name" value="PROTEIN NYNRIN-LIKE"/>
    <property type="match status" value="1"/>
</dbReference>
<sequence>MKDFKDPSLSAKLHETWKRVYDEGRLHLLDGILHHRTKHTCVVAFIDRTLINTILYECHDSVAAGHLSEDRTLERVKTSSWWPNWNKDFAEYCQTCDRCQKENTATVHMDLVTALPPGGNRSYNSCPVLVDRYSKTPMFLPSHKVETAMDTAIMIWNKFLSQTGLFQNIISDRDPKFTSALWTNLHNLFGTKLSFSTAYHPETDGIEEKMIQTLGEIMRRFCSYGLEFKDSDGFTHDWCKLIPALELTYKTSIHSSTGKTPAMLQKRWNPRLPYDTLKKDLVDINPAASTFKIRLDKARHNENRCMQDSFKYEKERWYKSHKPPELNIGDLVLVSTLNFNNIKAPAKLKYSFTGKFVIKVLHGPNSVQLEPTGELFNKHPTFPVSLISPYSSSDNAELPLGNKPPLEIPRLGEGEEKKIVKFFKKRTTRNKKERE</sequence>
<feature type="domain" description="Integrase catalytic" evidence="2">
    <location>
        <begin position="98"/>
        <end position="269"/>
    </location>
</feature>
<protein>
    <recommendedName>
        <fullName evidence="2">Integrase catalytic domain-containing protein</fullName>
    </recommendedName>
</protein>
<dbReference type="PROSITE" id="PS50994">
    <property type="entry name" value="INTEGRASE"/>
    <property type="match status" value="1"/>
</dbReference>
<dbReference type="Gene3D" id="1.10.340.70">
    <property type="match status" value="1"/>
</dbReference>
<keyword evidence="4" id="KW-1185">Reference proteome</keyword>
<dbReference type="Gene3D" id="3.30.420.10">
    <property type="entry name" value="Ribonuclease H-like superfamily/Ribonuclease H"/>
    <property type="match status" value="1"/>
</dbReference>
<dbReference type="SUPFAM" id="SSF53098">
    <property type="entry name" value="Ribonuclease H-like"/>
    <property type="match status" value="1"/>
</dbReference>
<comment type="caution">
    <text evidence="3">The sequence shown here is derived from an EMBL/GenBank/DDBJ whole genome shotgun (WGS) entry which is preliminary data.</text>
</comment>
<evidence type="ECO:0000313" key="4">
    <source>
        <dbReference type="Proteomes" id="UP000765509"/>
    </source>
</evidence>
<dbReference type="InterPro" id="IPR012337">
    <property type="entry name" value="RNaseH-like_sf"/>
</dbReference>
<evidence type="ECO:0000313" key="3">
    <source>
        <dbReference type="EMBL" id="MBW0516212.1"/>
    </source>
</evidence>
<proteinExistence type="predicted"/>
<dbReference type="OrthoDB" id="2595244at2759"/>
<dbReference type="Pfam" id="PF17921">
    <property type="entry name" value="Integrase_H2C2"/>
    <property type="match status" value="1"/>
</dbReference>
<dbReference type="GO" id="GO:0003723">
    <property type="term" value="F:RNA binding"/>
    <property type="evidence" value="ECO:0007669"/>
    <property type="project" value="UniProtKB-KW"/>
</dbReference>
<dbReference type="AlphaFoldDB" id="A0A9Q3EEQ0"/>
<keyword evidence="1" id="KW-0694">RNA-binding</keyword>
<evidence type="ECO:0000256" key="1">
    <source>
        <dbReference type="ARBA" id="ARBA00022884"/>
    </source>
</evidence>
<gene>
    <name evidence="3" type="ORF">O181_055927</name>
</gene>
<dbReference type="EMBL" id="AVOT02025115">
    <property type="protein sequence ID" value="MBW0516212.1"/>
    <property type="molecule type" value="Genomic_DNA"/>
</dbReference>
<evidence type="ECO:0000259" key="2">
    <source>
        <dbReference type="PROSITE" id="PS50994"/>
    </source>
</evidence>
<dbReference type="GO" id="GO:0005634">
    <property type="term" value="C:nucleus"/>
    <property type="evidence" value="ECO:0007669"/>
    <property type="project" value="UniProtKB-ARBA"/>
</dbReference>
<name>A0A9Q3EEQ0_9BASI</name>
<organism evidence="3 4">
    <name type="scientific">Austropuccinia psidii MF-1</name>
    <dbReference type="NCBI Taxonomy" id="1389203"/>
    <lineage>
        <taxon>Eukaryota</taxon>
        <taxon>Fungi</taxon>
        <taxon>Dikarya</taxon>
        <taxon>Basidiomycota</taxon>
        <taxon>Pucciniomycotina</taxon>
        <taxon>Pucciniomycetes</taxon>
        <taxon>Pucciniales</taxon>
        <taxon>Sphaerophragmiaceae</taxon>
        <taxon>Austropuccinia</taxon>
    </lineage>
</organism>
<dbReference type="FunFam" id="1.10.340.70:FF:000001">
    <property type="entry name" value="Retrovirus-related Pol polyprotein from transposon gypsy-like Protein"/>
    <property type="match status" value="1"/>
</dbReference>
<dbReference type="GO" id="GO:0015074">
    <property type="term" value="P:DNA integration"/>
    <property type="evidence" value="ECO:0007669"/>
    <property type="project" value="InterPro"/>
</dbReference>
<dbReference type="Proteomes" id="UP000765509">
    <property type="component" value="Unassembled WGS sequence"/>
</dbReference>